<dbReference type="PANTHER" id="PTHR30055">
    <property type="entry name" value="HTH-TYPE TRANSCRIPTIONAL REGULATOR RUTR"/>
    <property type="match status" value="1"/>
</dbReference>
<gene>
    <name evidence="7" type="ORF">Asi02nite_73520</name>
</gene>
<dbReference type="InterPro" id="IPR009057">
    <property type="entry name" value="Homeodomain-like_sf"/>
</dbReference>
<feature type="domain" description="BetI-type transcriptional repressor C-terminal" evidence="6">
    <location>
        <begin position="84"/>
        <end position="182"/>
    </location>
</feature>
<dbReference type="InterPro" id="IPR039538">
    <property type="entry name" value="BetI_C"/>
</dbReference>
<name>A0ABQ4D2S5_9ACTN</name>
<evidence type="ECO:0000313" key="7">
    <source>
        <dbReference type="EMBL" id="GIF77834.1"/>
    </source>
</evidence>
<dbReference type="Pfam" id="PF13977">
    <property type="entry name" value="TetR_C_6"/>
    <property type="match status" value="1"/>
</dbReference>
<evidence type="ECO:0000256" key="2">
    <source>
        <dbReference type="ARBA" id="ARBA00023015"/>
    </source>
</evidence>
<organism evidence="7 8">
    <name type="scientific">Asanoa siamensis</name>
    <dbReference type="NCBI Taxonomy" id="926357"/>
    <lineage>
        <taxon>Bacteria</taxon>
        <taxon>Bacillati</taxon>
        <taxon>Actinomycetota</taxon>
        <taxon>Actinomycetes</taxon>
        <taxon>Micromonosporales</taxon>
        <taxon>Micromonosporaceae</taxon>
        <taxon>Asanoa</taxon>
    </lineage>
</organism>
<evidence type="ECO:0000259" key="6">
    <source>
        <dbReference type="Pfam" id="PF13977"/>
    </source>
</evidence>
<evidence type="ECO:0000256" key="1">
    <source>
        <dbReference type="ARBA" id="ARBA00022491"/>
    </source>
</evidence>
<keyword evidence="3" id="KW-0238">DNA-binding</keyword>
<dbReference type="RefSeq" id="WP_203718686.1">
    <property type="nucleotide sequence ID" value="NZ_BONE01000105.1"/>
</dbReference>
<keyword evidence="4" id="KW-0804">Transcription</keyword>
<proteinExistence type="predicted"/>
<keyword evidence="2" id="KW-0805">Transcription regulation</keyword>
<dbReference type="InterPro" id="IPR001647">
    <property type="entry name" value="HTH_TetR"/>
</dbReference>
<dbReference type="InterPro" id="IPR036271">
    <property type="entry name" value="Tet_transcr_reg_TetR-rel_C_sf"/>
</dbReference>
<keyword evidence="1" id="KW-0678">Repressor</keyword>
<dbReference type="SUPFAM" id="SSF48498">
    <property type="entry name" value="Tetracyclin repressor-like, C-terminal domain"/>
    <property type="match status" value="1"/>
</dbReference>
<keyword evidence="8" id="KW-1185">Reference proteome</keyword>
<dbReference type="PANTHER" id="PTHR30055:SF148">
    <property type="entry name" value="TETR-FAMILY TRANSCRIPTIONAL REGULATOR"/>
    <property type="match status" value="1"/>
</dbReference>
<reference evidence="7 8" key="1">
    <citation type="submission" date="2021-01" db="EMBL/GenBank/DDBJ databases">
        <title>Whole genome shotgun sequence of Asanoa siamensis NBRC 107932.</title>
        <authorList>
            <person name="Komaki H."/>
            <person name="Tamura T."/>
        </authorList>
    </citation>
    <scope>NUCLEOTIDE SEQUENCE [LARGE SCALE GENOMIC DNA]</scope>
    <source>
        <strain evidence="7 8">NBRC 107932</strain>
    </source>
</reference>
<dbReference type="Gene3D" id="1.10.357.10">
    <property type="entry name" value="Tetracycline Repressor, domain 2"/>
    <property type="match status" value="1"/>
</dbReference>
<evidence type="ECO:0000313" key="8">
    <source>
        <dbReference type="Proteomes" id="UP000604117"/>
    </source>
</evidence>
<dbReference type="Proteomes" id="UP000604117">
    <property type="component" value="Unassembled WGS sequence"/>
</dbReference>
<sequence length="195" mass="21561">MPAPVDHDTRRVELAEGVWSILHRDGFAGLTLRKLAAQMGGTTGLITHYFASKDELVEFALELLHVHTDSRAVAQAPEGSDALTKLRARLLSVLPLDDESVRLNRIWISYWGVALADPNRSRGEAARYDAWRERLRPLVSQAMAEGKIRPAPERLLLDLICAATHGLAVQAVLDPDRLPPKVLHGEIDLLLDMLG</sequence>
<dbReference type="SUPFAM" id="SSF46689">
    <property type="entry name" value="Homeodomain-like"/>
    <property type="match status" value="1"/>
</dbReference>
<evidence type="ECO:0000256" key="3">
    <source>
        <dbReference type="ARBA" id="ARBA00023125"/>
    </source>
</evidence>
<dbReference type="InterPro" id="IPR050109">
    <property type="entry name" value="HTH-type_TetR-like_transc_reg"/>
</dbReference>
<dbReference type="EMBL" id="BONE01000105">
    <property type="protein sequence ID" value="GIF77834.1"/>
    <property type="molecule type" value="Genomic_DNA"/>
</dbReference>
<comment type="caution">
    <text evidence="7">The sequence shown here is derived from an EMBL/GenBank/DDBJ whole genome shotgun (WGS) entry which is preliminary data.</text>
</comment>
<dbReference type="Pfam" id="PF00440">
    <property type="entry name" value="TetR_N"/>
    <property type="match status" value="1"/>
</dbReference>
<evidence type="ECO:0000259" key="5">
    <source>
        <dbReference type="Pfam" id="PF00440"/>
    </source>
</evidence>
<feature type="domain" description="HTH tetR-type" evidence="5">
    <location>
        <begin position="22"/>
        <end position="58"/>
    </location>
</feature>
<accession>A0ABQ4D2S5</accession>
<evidence type="ECO:0000256" key="4">
    <source>
        <dbReference type="ARBA" id="ARBA00023163"/>
    </source>
</evidence>
<protein>
    <submittedName>
        <fullName evidence="7">TetR family transcriptional regulator</fullName>
    </submittedName>
</protein>